<keyword evidence="3" id="KW-0815">Transposition</keyword>
<evidence type="ECO:0000256" key="1">
    <source>
        <dbReference type="ARBA" id="ARBA00002190"/>
    </source>
</evidence>
<dbReference type="PROSITE" id="PS01043">
    <property type="entry name" value="TRANSPOSASE_IS30"/>
    <property type="match status" value="1"/>
</dbReference>
<name>A0A0U3QHB1_9MICC</name>
<dbReference type="PANTHER" id="PTHR10948">
    <property type="entry name" value="TRANSPOSASE"/>
    <property type="match status" value="1"/>
</dbReference>
<evidence type="ECO:0000256" key="2">
    <source>
        <dbReference type="ARBA" id="ARBA00006363"/>
    </source>
</evidence>
<keyword evidence="5" id="KW-0233">DNA recombination</keyword>
<dbReference type="GO" id="GO:0004803">
    <property type="term" value="F:transposase activity"/>
    <property type="evidence" value="ECO:0007669"/>
    <property type="project" value="InterPro"/>
</dbReference>
<evidence type="ECO:0000256" key="4">
    <source>
        <dbReference type="ARBA" id="ARBA00023125"/>
    </source>
</evidence>
<dbReference type="EMBL" id="CP013747">
    <property type="protein sequence ID" value="ALV43853.1"/>
    <property type="molecule type" value="Genomic_DNA"/>
</dbReference>
<comment type="similarity">
    <text evidence="2">Belongs to the transposase IS30 family.</text>
</comment>
<dbReference type="InterPro" id="IPR012337">
    <property type="entry name" value="RNaseH-like_sf"/>
</dbReference>
<evidence type="ECO:0000256" key="5">
    <source>
        <dbReference type="ARBA" id="ARBA00023172"/>
    </source>
</evidence>
<evidence type="ECO:0000313" key="8">
    <source>
        <dbReference type="Proteomes" id="UP000065151"/>
    </source>
</evidence>
<dbReference type="KEGG" id="psul:AU252_08705"/>
<dbReference type="InterPro" id="IPR001584">
    <property type="entry name" value="Integrase_cat-core"/>
</dbReference>
<gene>
    <name evidence="7" type="ORF">AU252_08705</name>
</gene>
<dbReference type="InterPro" id="IPR053392">
    <property type="entry name" value="Transposase_IS30-like"/>
</dbReference>
<evidence type="ECO:0000256" key="3">
    <source>
        <dbReference type="ARBA" id="ARBA00022578"/>
    </source>
</evidence>
<reference evidence="7 8" key="1">
    <citation type="submission" date="2015-12" db="EMBL/GenBank/DDBJ databases">
        <authorList>
            <person name="Shamseldin A."/>
            <person name="Moawad H."/>
            <person name="Abd El-Rahim W.M."/>
            <person name="Sadowsky M.J."/>
        </authorList>
    </citation>
    <scope>NUCLEOTIDE SEQUENCE [LARGE SCALE GENOMIC DNA]</scope>
    <source>
        <strain evidence="7 8">Ar51</strain>
    </source>
</reference>
<dbReference type="Gene3D" id="3.30.420.10">
    <property type="entry name" value="Ribonuclease H-like superfamily/Ribonuclease H"/>
    <property type="match status" value="1"/>
</dbReference>
<evidence type="ECO:0000313" key="7">
    <source>
        <dbReference type="EMBL" id="ALV43853.1"/>
    </source>
</evidence>
<proteinExistence type="inferred from homology"/>
<dbReference type="NCBIfam" id="NF033563">
    <property type="entry name" value="transpos_IS30"/>
    <property type="match status" value="1"/>
</dbReference>
<dbReference type="InterPro" id="IPR051917">
    <property type="entry name" value="Transposase-Integrase"/>
</dbReference>
<dbReference type="AlphaFoldDB" id="A0A0U3QHB1"/>
<protein>
    <submittedName>
        <fullName evidence="7">Integrase</fullName>
    </submittedName>
</protein>
<organism evidence="7">
    <name type="scientific">Pseudarthrobacter sulfonivorans</name>
    <dbReference type="NCBI Taxonomy" id="121292"/>
    <lineage>
        <taxon>Bacteria</taxon>
        <taxon>Bacillati</taxon>
        <taxon>Actinomycetota</taxon>
        <taxon>Actinomycetes</taxon>
        <taxon>Micrococcales</taxon>
        <taxon>Micrococcaceae</taxon>
        <taxon>Pseudarthrobacter</taxon>
    </lineage>
</organism>
<dbReference type="PANTHER" id="PTHR10948:SF23">
    <property type="entry name" value="TRANSPOSASE INSI FOR INSERTION SEQUENCE ELEMENT IS30A-RELATED"/>
    <property type="match status" value="1"/>
</dbReference>
<dbReference type="InterPro" id="IPR025246">
    <property type="entry name" value="IS30-like_HTH"/>
</dbReference>
<accession>A0A0U3QHB1</accession>
<dbReference type="InterPro" id="IPR001598">
    <property type="entry name" value="Transposase_IS30_CS"/>
</dbReference>
<evidence type="ECO:0000259" key="6">
    <source>
        <dbReference type="PROSITE" id="PS50994"/>
    </source>
</evidence>
<dbReference type="SUPFAM" id="SSF53098">
    <property type="entry name" value="Ribonuclease H-like"/>
    <property type="match status" value="1"/>
</dbReference>
<dbReference type="Proteomes" id="UP000065151">
    <property type="component" value="Chromosome"/>
</dbReference>
<dbReference type="InterPro" id="IPR036397">
    <property type="entry name" value="RNaseH_sf"/>
</dbReference>
<dbReference type="GO" id="GO:0015074">
    <property type="term" value="P:DNA integration"/>
    <property type="evidence" value="ECO:0007669"/>
    <property type="project" value="InterPro"/>
</dbReference>
<keyword evidence="4" id="KW-0238">DNA-binding</keyword>
<dbReference type="PROSITE" id="PS50994">
    <property type="entry name" value="INTEGRASE"/>
    <property type="match status" value="1"/>
</dbReference>
<sequence>MLPRSSSPAGVRFLASIKQGNSLNSSARASGIHKEVGYRWLRERYLQLRQDGSSPAEVTALLGFTTAKFPAWEAAVAETTGRHHLQANIEDEAIFWEAFDRGQSPSQSALLAGVGRSTAYRWLPERFEMLRSQKVTPKRCQALLRLTDQRCHSFERERLSRLAKERNAAIAAQHAAILSSSRYADQVAASTVSEAQRRRTERDSKYWQLMREGKSNAEACRLLGMHRRTGTALRRANNYQIPSLTPVPAATGRYLQSRERLQIADLLGLGHSMRAVARELGRHASTIKRELDRHRDVEGRYLPRTADHDARAQRARPKTHKLATNPRLRGLVQRKLNRCWSPDEISGWMKKTYPDDQSLRLCPETIYRALLLRESRGLHKRYATKLRTGRRIRKTRWRTRTGQGSRIPNMTMIDQRPAEVETRLEAGHWEGDLVIGVGSVSAMVTLRERKTQYGIIVNLPRDHTAASVNDAIIGAFAKLPPALKRTLTWDQGIEMARHEELTKETGVPVYFAERSSPWQRGANENFNGLVRQYFPKGTNLAVHSAKHVSHVMRELNTRPRKTMAYDTPAARFKAERNAPTAIWG</sequence>
<dbReference type="GO" id="GO:0006313">
    <property type="term" value="P:DNA transposition"/>
    <property type="evidence" value="ECO:0007669"/>
    <property type="project" value="InterPro"/>
</dbReference>
<dbReference type="GO" id="GO:0005829">
    <property type="term" value="C:cytosol"/>
    <property type="evidence" value="ECO:0007669"/>
    <property type="project" value="TreeGrafter"/>
</dbReference>
<comment type="function">
    <text evidence="1">Required for the transposition of the insertion element.</text>
</comment>
<feature type="domain" description="Integrase catalytic" evidence="6">
    <location>
        <begin position="413"/>
        <end position="576"/>
    </location>
</feature>
<dbReference type="Pfam" id="PF13936">
    <property type="entry name" value="HTH_38"/>
    <property type="match status" value="1"/>
</dbReference>
<dbReference type="GO" id="GO:0003677">
    <property type="term" value="F:DNA binding"/>
    <property type="evidence" value="ECO:0007669"/>
    <property type="project" value="UniProtKB-KW"/>
</dbReference>